<gene>
    <name evidence="9" type="ORF">HMPREF1476_01699</name>
</gene>
<evidence type="ECO:0000256" key="4">
    <source>
        <dbReference type="ARBA" id="ARBA00022989"/>
    </source>
</evidence>
<feature type="transmembrane region" description="Helical" evidence="7">
    <location>
        <begin position="328"/>
        <end position="351"/>
    </location>
</feature>
<feature type="transmembrane region" description="Helical" evidence="7">
    <location>
        <begin position="124"/>
        <end position="146"/>
    </location>
</feature>
<dbReference type="InterPro" id="IPR050189">
    <property type="entry name" value="MFS_Efflux_Transporters"/>
</dbReference>
<dbReference type="InterPro" id="IPR011701">
    <property type="entry name" value="MFS"/>
</dbReference>
<dbReference type="SUPFAM" id="SSF103473">
    <property type="entry name" value="MFS general substrate transporter"/>
    <property type="match status" value="1"/>
</dbReference>
<dbReference type="Pfam" id="PF07690">
    <property type="entry name" value="MFS_1"/>
    <property type="match status" value="1"/>
</dbReference>
<keyword evidence="2" id="KW-1003">Cell membrane</keyword>
<name>S3BWL6_9BURK</name>
<organism evidence="9 10">
    <name type="scientific">Sutterella wadsworthensis HGA0223</name>
    <dbReference type="NCBI Taxonomy" id="1203554"/>
    <lineage>
        <taxon>Bacteria</taxon>
        <taxon>Pseudomonadati</taxon>
        <taxon>Pseudomonadota</taxon>
        <taxon>Betaproteobacteria</taxon>
        <taxon>Burkholderiales</taxon>
        <taxon>Sutterellaceae</taxon>
        <taxon>Sutterella</taxon>
    </lineage>
</organism>
<evidence type="ECO:0000256" key="6">
    <source>
        <dbReference type="SAM" id="MobiDB-lite"/>
    </source>
</evidence>
<evidence type="ECO:0000256" key="3">
    <source>
        <dbReference type="ARBA" id="ARBA00022692"/>
    </source>
</evidence>
<feature type="transmembrane region" description="Helical" evidence="7">
    <location>
        <begin position="35"/>
        <end position="54"/>
    </location>
</feature>
<reference evidence="9 10" key="1">
    <citation type="submission" date="2013-04" db="EMBL/GenBank/DDBJ databases">
        <title>The Genome Sequence of Sutterella wadsworthensis HGA0223.</title>
        <authorList>
            <consortium name="The Broad Institute Genomics Platform"/>
            <person name="Earl A."/>
            <person name="Ward D."/>
            <person name="Feldgarden M."/>
            <person name="Gevers D."/>
            <person name="Schmidt T.M."/>
            <person name="Dover J."/>
            <person name="Dai D."/>
            <person name="Walker B."/>
            <person name="Young S."/>
            <person name="Zeng Q."/>
            <person name="Gargeya S."/>
            <person name="Fitzgerald M."/>
            <person name="Haas B."/>
            <person name="Abouelleil A."/>
            <person name="Allen A.W."/>
            <person name="Alvarado L."/>
            <person name="Arachchi H.M."/>
            <person name="Berlin A.M."/>
            <person name="Chapman S.B."/>
            <person name="Gainer-Dewar J."/>
            <person name="Goldberg J."/>
            <person name="Griggs A."/>
            <person name="Gujja S."/>
            <person name="Hansen M."/>
            <person name="Howarth C."/>
            <person name="Imamovic A."/>
            <person name="Ireland A."/>
            <person name="Larimer J."/>
            <person name="McCowan C."/>
            <person name="Murphy C."/>
            <person name="Pearson M."/>
            <person name="Poon T.W."/>
            <person name="Priest M."/>
            <person name="Roberts A."/>
            <person name="Saif S."/>
            <person name="Shea T."/>
            <person name="Sisk P."/>
            <person name="Sykes S."/>
            <person name="Wortman J."/>
            <person name="Nusbaum C."/>
            <person name="Birren B."/>
        </authorList>
    </citation>
    <scope>NUCLEOTIDE SEQUENCE [LARGE SCALE GENOMIC DNA]</scope>
    <source>
        <strain evidence="9 10">HGA0223</strain>
    </source>
</reference>
<evidence type="ECO:0000259" key="8">
    <source>
        <dbReference type="PROSITE" id="PS50850"/>
    </source>
</evidence>
<feature type="transmembrane region" description="Helical" evidence="7">
    <location>
        <begin position="274"/>
        <end position="297"/>
    </location>
</feature>
<dbReference type="GO" id="GO:0022857">
    <property type="term" value="F:transmembrane transporter activity"/>
    <property type="evidence" value="ECO:0007669"/>
    <property type="project" value="InterPro"/>
</dbReference>
<dbReference type="CDD" id="cd17320">
    <property type="entry name" value="MFS_MdfA_MDR_like"/>
    <property type="match status" value="1"/>
</dbReference>
<dbReference type="HOGENOM" id="CLU_001265_47_1_4"/>
<dbReference type="GeneID" id="64060517"/>
<evidence type="ECO:0000256" key="2">
    <source>
        <dbReference type="ARBA" id="ARBA00022475"/>
    </source>
</evidence>
<evidence type="ECO:0000256" key="7">
    <source>
        <dbReference type="SAM" id="Phobius"/>
    </source>
</evidence>
<dbReference type="InterPro" id="IPR036259">
    <property type="entry name" value="MFS_trans_sf"/>
</dbReference>
<dbReference type="PROSITE" id="PS50850">
    <property type="entry name" value="MFS"/>
    <property type="match status" value="1"/>
</dbReference>
<keyword evidence="3 7" id="KW-0812">Transmembrane</keyword>
<feature type="transmembrane region" description="Helical" evidence="7">
    <location>
        <begin position="189"/>
        <end position="208"/>
    </location>
</feature>
<dbReference type="InterPro" id="IPR020846">
    <property type="entry name" value="MFS_dom"/>
</dbReference>
<dbReference type="AlphaFoldDB" id="S3BWL6"/>
<feature type="region of interest" description="Disordered" evidence="6">
    <location>
        <begin position="1"/>
        <end position="27"/>
    </location>
</feature>
<sequence>MSLVQTPADDPKMAAEEDHEVAAATKSGRPTAKDAALLAFVSSIGPFAANAYVPAFDEIGQHYGVGLVTVQQTLSIYLAAFACTSLLIGAASDAFGRKAVLALSMTVFAVSSLGLLFADSMEAFFIWRFVMGMAAAAGPVVTQAIVRDRWSGGDAAKIIALIAVIFGLAPALAPVVGGELTVHLGWRSIFIFLAVLSAAMAFCSACVLKESLPSERRVSFRPWATLLRYGEVLKVPAFTSGVVAHGFIFLGLIVYSAGAADFVLNVMGLGVDEFGWLMIPMVVAGMTGSWACSHLLAMFGQNRLLFWGVGFLAASGLFGVVFDHGPFAVFPWVLLAPVVYNFAAAAVRPALNVMNLDYFPKSRGLAASVQQFFQTGAFAVSSALLIPIVLGEAWKYAAVMLGSGLIALVLLLVVRRTRPAALAAAEAEELAEDELRIKPTKLS</sequence>
<feature type="transmembrane region" description="Helical" evidence="7">
    <location>
        <begin position="396"/>
        <end position="414"/>
    </location>
</feature>
<comment type="caution">
    <text evidence="9">The sequence shown here is derived from an EMBL/GenBank/DDBJ whole genome shotgun (WGS) entry which is preliminary data.</text>
</comment>
<proteinExistence type="predicted"/>
<evidence type="ECO:0000313" key="10">
    <source>
        <dbReference type="Proteomes" id="UP000014400"/>
    </source>
</evidence>
<evidence type="ECO:0000256" key="5">
    <source>
        <dbReference type="ARBA" id="ARBA00023136"/>
    </source>
</evidence>
<dbReference type="PROSITE" id="PS00216">
    <property type="entry name" value="SUGAR_TRANSPORT_1"/>
    <property type="match status" value="1"/>
</dbReference>
<dbReference type="EMBL" id="ATCF01000023">
    <property type="protein sequence ID" value="EPD98477.1"/>
    <property type="molecule type" value="Genomic_DNA"/>
</dbReference>
<feature type="transmembrane region" description="Helical" evidence="7">
    <location>
        <begin position="99"/>
        <end position="118"/>
    </location>
</feature>
<evidence type="ECO:0000256" key="1">
    <source>
        <dbReference type="ARBA" id="ARBA00004651"/>
    </source>
</evidence>
<keyword evidence="4 7" id="KW-1133">Transmembrane helix</keyword>
<keyword evidence="10" id="KW-1185">Reference proteome</keyword>
<dbReference type="GO" id="GO:0005886">
    <property type="term" value="C:plasma membrane"/>
    <property type="evidence" value="ECO:0007669"/>
    <property type="project" value="UniProtKB-SubCell"/>
</dbReference>
<dbReference type="Proteomes" id="UP000014400">
    <property type="component" value="Unassembled WGS sequence"/>
</dbReference>
<protein>
    <submittedName>
        <fullName evidence="9">Drug resistance transporter, Bcr/CflA subfamily</fullName>
    </submittedName>
</protein>
<feature type="transmembrane region" description="Helical" evidence="7">
    <location>
        <begin position="229"/>
        <end position="254"/>
    </location>
</feature>
<feature type="transmembrane region" description="Helical" evidence="7">
    <location>
        <begin position="372"/>
        <end position="390"/>
    </location>
</feature>
<feature type="domain" description="Major facilitator superfamily (MFS) profile" evidence="8">
    <location>
        <begin position="31"/>
        <end position="422"/>
    </location>
</feature>
<comment type="subcellular location">
    <subcellularLocation>
        <location evidence="1">Cell membrane</location>
        <topology evidence="1">Multi-pass membrane protein</topology>
    </subcellularLocation>
</comment>
<dbReference type="PATRIC" id="fig|1203554.3.peg.1783"/>
<evidence type="ECO:0000313" key="9">
    <source>
        <dbReference type="EMBL" id="EPD98477.1"/>
    </source>
</evidence>
<dbReference type="PANTHER" id="PTHR43124">
    <property type="entry name" value="PURINE EFFLUX PUMP PBUE"/>
    <property type="match status" value="1"/>
</dbReference>
<keyword evidence="5 7" id="KW-0472">Membrane</keyword>
<dbReference type="PANTHER" id="PTHR43124:SF3">
    <property type="entry name" value="CHLORAMPHENICOL EFFLUX PUMP RV0191"/>
    <property type="match status" value="1"/>
</dbReference>
<feature type="transmembrane region" description="Helical" evidence="7">
    <location>
        <begin position="304"/>
        <end position="322"/>
    </location>
</feature>
<feature type="transmembrane region" description="Helical" evidence="7">
    <location>
        <begin position="74"/>
        <end position="92"/>
    </location>
</feature>
<dbReference type="Gene3D" id="1.20.1720.10">
    <property type="entry name" value="Multidrug resistance protein D"/>
    <property type="match status" value="1"/>
</dbReference>
<dbReference type="eggNOG" id="COG2814">
    <property type="taxonomic scope" value="Bacteria"/>
</dbReference>
<dbReference type="InterPro" id="IPR005829">
    <property type="entry name" value="Sugar_transporter_CS"/>
</dbReference>
<dbReference type="RefSeq" id="WP_016474878.1">
    <property type="nucleotide sequence ID" value="NZ_KE150480.1"/>
</dbReference>
<feature type="transmembrane region" description="Helical" evidence="7">
    <location>
        <begin position="158"/>
        <end position="177"/>
    </location>
</feature>
<accession>S3BWL6</accession>